<protein>
    <submittedName>
        <fullName evidence="6">Major capsid protein</fullName>
    </submittedName>
</protein>
<reference evidence="6" key="1">
    <citation type="submission" date="2021-04" db="EMBL/GenBank/DDBJ databases">
        <title>Genomes of microviruses identified in yellow-bellied marmot fecal samples.</title>
        <authorList>
            <person name="Varsani A."/>
            <person name="Kraberger S."/>
            <person name="Chatterjee A."/>
            <person name="Richet C."/>
            <person name="Fontenele R.S."/>
            <person name="Schmidlin K."/>
            <person name="Blumstein D.T."/>
        </authorList>
    </citation>
    <scope>NUCLEOTIDE SEQUENCE</scope>
    <source>
        <strain evidence="6">Mar18</strain>
    </source>
</reference>
<comment type="similarity">
    <text evidence="2">Belongs to the microviridae F protein family.</text>
</comment>
<evidence type="ECO:0000256" key="1">
    <source>
        <dbReference type="ARBA" id="ARBA00004328"/>
    </source>
</evidence>
<dbReference type="Gene3D" id="2.60.169.10">
    <property type="entry name" value="Microviridae F protein"/>
    <property type="match status" value="2"/>
</dbReference>
<dbReference type="GO" id="GO:0005198">
    <property type="term" value="F:structural molecule activity"/>
    <property type="evidence" value="ECO:0007669"/>
    <property type="project" value="InterPro"/>
</dbReference>
<dbReference type="Pfam" id="PF02305">
    <property type="entry name" value="Phage_F"/>
    <property type="match status" value="1"/>
</dbReference>
<accession>A0A8F5MIS8</accession>
<keyword evidence="3" id="KW-1140">T=1 icosahedral capsid protein</keyword>
<evidence type="ECO:0000313" key="6">
    <source>
        <dbReference type="EMBL" id="QXN75060.1"/>
    </source>
</evidence>
<dbReference type="InterPro" id="IPR037002">
    <property type="entry name" value="Microviridae_protein_F_sf"/>
</dbReference>
<name>A0A8F5MIS8_9VIRU</name>
<proteinExistence type="inferred from homology"/>
<comment type="subcellular location">
    <subcellularLocation>
        <location evidence="1">Virion</location>
    </subcellularLocation>
</comment>
<dbReference type="GO" id="GO:0039615">
    <property type="term" value="C:T=1 icosahedral viral capsid"/>
    <property type="evidence" value="ECO:0007669"/>
    <property type="project" value="UniProtKB-KW"/>
</dbReference>
<sequence length="567" mass="63907">MSRQYVQNAAAAVTYRRSRFDLSHGLKTSMNVGTLYPLDVTEVLPGDTFKMHTTQVCRVTSAFLRVPMDNLYMDVYYFFVPNRLVYDDWENVMGNSSPNAWTDNELAEVPTLSNAVYIESGSVADYMGLPLGSIPKGINMLPFRGFALIYDEWFRNENTVPPMLIQKGAFNYSSEYINNEEWSPSNYVGKLPKVSKRKDYFTGALPAPQKGAPVDLPLGQLSGVLPVIPQPDVDNSAQMSLQNSLKFKDLSGTYSARRYLPLYTGDFASQGLRLYGDASSELTGLGIVHEFAPLNLAADLASGTLIPGNINDLRLAFQLQKMLEKDARYGTRYREYLLGHFGVSNPDARMQIPEFLGGSRMPIRLQQVAQTNTQQKDAEQAIESPLASLGAMSHSVGQSRFTKSFTEHGFVFTVACIRQFHTYQQGINKMWFRSKREHYYDPLFANLGEQPIYSAEIRVDSDVLNDLRAKTFGFREAWADYRAKPSLITGEMRSGIENSLDVWNFADYYNTTPTLSQEFTDETPQFVDRTLAVPSTSQDQFIVDFAFDLLAYRVMPVYSTPGLIDHH</sequence>
<dbReference type="InterPro" id="IPR003514">
    <property type="entry name" value="Microviridae_protein_F"/>
</dbReference>
<evidence type="ECO:0000256" key="2">
    <source>
        <dbReference type="ARBA" id="ARBA00009963"/>
    </source>
</evidence>
<organism evidence="6">
    <name type="scientific">Microvirus mar18</name>
    <dbReference type="NCBI Taxonomy" id="2851150"/>
    <lineage>
        <taxon>Viruses</taxon>
        <taxon>Monodnaviria</taxon>
        <taxon>Sangervirae</taxon>
        <taxon>Phixviricota</taxon>
        <taxon>Malgrandaviricetes</taxon>
        <taxon>Petitvirales</taxon>
        <taxon>Microviridae</taxon>
    </lineage>
</organism>
<evidence type="ECO:0000256" key="3">
    <source>
        <dbReference type="ARBA" id="ARBA00022431"/>
    </source>
</evidence>
<dbReference type="SUPFAM" id="SSF88645">
    <property type="entry name" value="ssDNA viruses"/>
    <property type="match status" value="1"/>
</dbReference>
<keyword evidence="4" id="KW-0167">Capsid protein</keyword>
<evidence type="ECO:0000256" key="4">
    <source>
        <dbReference type="ARBA" id="ARBA00022561"/>
    </source>
</evidence>
<keyword evidence="5" id="KW-0946">Virion</keyword>
<evidence type="ECO:0000256" key="5">
    <source>
        <dbReference type="ARBA" id="ARBA00022844"/>
    </source>
</evidence>
<dbReference type="InterPro" id="IPR016184">
    <property type="entry name" value="Capsid/spike_ssDNA_virus"/>
</dbReference>
<dbReference type="EMBL" id="MZ089764">
    <property type="protein sequence ID" value="QXN75060.1"/>
    <property type="molecule type" value="Genomic_DNA"/>
</dbReference>